<accession>A0A4Y8Q685</accession>
<evidence type="ECO:0000313" key="1">
    <source>
        <dbReference type="EMBL" id="TFE89823.1"/>
    </source>
</evidence>
<name>A0A4Y8Q685_9BACL</name>
<proteinExistence type="predicted"/>
<comment type="caution">
    <text evidence="1">The sequence shown here is derived from an EMBL/GenBank/DDBJ whole genome shotgun (WGS) entry which is preliminary data.</text>
</comment>
<protein>
    <submittedName>
        <fullName evidence="1">Uncharacterized protein</fullName>
    </submittedName>
</protein>
<reference evidence="1 2" key="1">
    <citation type="submission" date="2017-03" db="EMBL/GenBank/DDBJ databases">
        <title>Isolation of Levoglucosan Utilizing Bacteria.</title>
        <authorList>
            <person name="Arya A.S."/>
        </authorList>
    </citation>
    <scope>NUCLEOTIDE SEQUENCE [LARGE SCALE GENOMIC DNA]</scope>
    <source>
        <strain evidence="1 2">MEC069</strain>
    </source>
</reference>
<dbReference type="Proteomes" id="UP000298246">
    <property type="component" value="Unassembled WGS sequence"/>
</dbReference>
<dbReference type="RefSeq" id="WP_134751116.1">
    <property type="nucleotide sequence ID" value="NZ_MYFO02000006.1"/>
</dbReference>
<dbReference type="EMBL" id="MYFO01000006">
    <property type="protein sequence ID" value="TFE89823.1"/>
    <property type="molecule type" value="Genomic_DNA"/>
</dbReference>
<keyword evidence="2" id="KW-1185">Reference proteome</keyword>
<dbReference type="AlphaFoldDB" id="A0A4Y8Q685"/>
<sequence length="64" mass="7184">MLAEITSIVNDVQAFTRIWVNIDLKKLDFTIIEIPAPGMPRRDGVEAITIITCPSILIHPQKLL</sequence>
<organism evidence="1 2">
    <name type="scientific">Paenibacillus athensensis</name>
    <dbReference type="NCBI Taxonomy" id="1967502"/>
    <lineage>
        <taxon>Bacteria</taxon>
        <taxon>Bacillati</taxon>
        <taxon>Bacillota</taxon>
        <taxon>Bacilli</taxon>
        <taxon>Bacillales</taxon>
        <taxon>Paenibacillaceae</taxon>
        <taxon>Paenibacillus</taxon>
    </lineage>
</organism>
<gene>
    <name evidence="1" type="ORF">B5M42_06960</name>
</gene>
<evidence type="ECO:0000313" key="2">
    <source>
        <dbReference type="Proteomes" id="UP000298246"/>
    </source>
</evidence>